<organism evidence="2 3">
    <name type="scientific">Bifidobacterium pseudocatenulatum DSM 20438 = JCM 1200 = LMG 10505</name>
    <dbReference type="NCBI Taxonomy" id="547043"/>
    <lineage>
        <taxon>Bacteria</taxon>
        <taxon>Bacillati</taxon>
        <taxon>Actinomycetota</taxon>
        <taxon>Actinomycetes</taxon>
        <taxon>Bifidobacteriales</taxon>
        <taxon>Bifidobacteriaceae</taxon>
        <taxon>Bifidobacterium</taxon>
    </lineage>
</organism>
<keyword evidence="1" id="KW-0472">Membrane</keyword>
<evidence type="ECO:0000256" key="1">
    <source>
        <dbReference type="SAM" id="Phobius"/>
    </source>
</evidence>
<sequence length="249" mass="27720">MVLRIAIITLAAVITGIVAIVVCPVSGIRNGRQNRLLEKQRHHRTRIVADLMAFRQHIDGIQGTLHRRLLIMGIIDGSATTRHLIVLIRIIGETAATTRRTILVLLILNLHRTTATRTRRPFVGNLTNIIIGLDRTTTATGRTGHTLGISGITGIMRRLRNRQLRLLEQRSRSMLLDLQLQGRTGSSHATHHATTATTATRGRIGLDRLEFHNIHGMLRRCRSFDLIEALTGIRHNGSSTTRCNRAAHA</sequence>
<reference evidence="2 3" key="2">
    <citation type="submission" date="2009-02" db="EMBL/GenBank/DDBJ databases">
        <authorList>
            <person name="Fulton L."/>
            <person name="Clifton S."/>
            <person name="Fulton B."/>
            <person name="Xu J."/>
            <person name="Minx P."/>
            <person name="Pepin K.H."/>
            <person name="Johnson M."/>
            <person name="Bhonagiri V."/>
            <person name="Nash W.E."/>
            <person name="Mardis E.R."/>
            <person name="Wilson R.K."/>
        </authorList>
    </citation>
    <scope>NUCLEOTIDE SEQUENCE [LARGE SCALE GENOMIC DNA]</scope>
    <source>
        <strain evidence="2 3">DSM 20438</strain>
    </source>
</reference>
<dbReference type="Proteomes" id="UP000003875">
    <property type="component" value="Unassembled WGS sequence"/>
</dbReference>
<reference evidence="2 3" key="1">
    <citation type="submission" date="2009-02" db="EMBL/GenBank/DDBJ databases">
        <title>Draft genome sequence of Bifidobacterium pseudocatenulatum (DSM 20438).</title>
        <authorList>
            <person name="Sudarsanam P."/>
            <person name="Ley R."/>
            <person name="Guruge J."/>
            <person name="Turnbaugh P.J."/>
            <person name="Mahowald M."/>
            <person name="Liep D."/>
            <person name="Gordon J."/>
        </authorList>
    </citation>
    <scope>NUCLEOTIDE SEQUENCE [LARGE SCALE GENOMIC DNA]</scope>
    <source>
        <strain evidence="2 3">DSM 20438</strain>
    </source>
</reference>
<accession>C0BQS8</accession>
<feature type="transmembrane region" description="Helical" evidence="1">
    <location>
        <begin position="6"/>
        <end position="28"/>
    </location>
</feature>
<protein>
    <submittedName>
        <fullName evidence="2">Uncharacterized protein</fullName>
    </submittedName>
</protein>
<dbReference type="AlphaFoldDB" id="C0BQS8"/>
<evidence type="ECO:0000313" key="2">
    <source>
        <dbReference type="EMBL" id="EEG71841.1"/>
    </source>
</evidence>
<gene>
    <name evidence="2" type="ORF">BIFPSEUDO_02731</name>
</gene>
<dbReference type="EMBL" id="ABXX02000001">
    <property type="protein sequence ID" value="EEG71841.1"/>
    <property type="molecule type" value="Genomic_DNA"/>
</dbReference>
<name>C0BQS8_BIFPS</name>
<keyword evidence="1" id="KW-1133">Transmembrane helix</keyword>
<comment type="caution">
    <text evidence="2">The sequence shown here is derived from an EMBL/GenBank/DDBJ whole genome shotgun (WGS) entry which is preliminary data.</text>
</comment>
<evidence type="ECO:0000313" key="3">
    <source>
        <dbReference type="Proteomes" id="UP000003875"/>
    </source>
</evidence>
<keyword evidence="1" id="KW-0812">Transmembrane</keyword>
<proteinExistence type="predicted"/>